<evidence type="ECO:0000313" key="2">
    <source>
        <dbReference type="EMBL" id="KYN32113.1"/>
    </source>
</evidence>
<keyword evidence="3" id="KW-1185">Reference proteome</keyword>
<protein>
    <submittedName>
        <fullName evidence="2">Uncharacterized protein</fullName>
    </submittedName>
</protein>
<feature type="region of interest" description="Disordered" evidence="1">
    <location>
        <begin position="167"/>
        <end position="191"/>
    </location>
</feature>
<feature type="compositionally biased region" description="Basic and acidic residues" evidence="1">
    <location>
        <begin position="33"/>
        <end position="45"/>
    </location>
</feature>
<feature type="region of interest" description="Disordered" evidence="1">
    <location>
        <begin position="1"/>
        <end position="45"/>
    </location>
</feature>
<gene>
    <name evidence="2" type="ORF">ALC56_13491</name>
</gene>
<accession>A0A195EV40</accession>
<organism evidence="2 3">
    <name type="scientific">Trachymyrmex septentrionalis</name>
    <dbReference type="NCBI Taxonomy" id="34720"/>
    <lineage>
        <taxon>Eukaryota</taxon>
        <taxon>Metazoa</taxon>
        <taxon>Ecdysozoa</taxon>
        <taxon>Arthropoda</taxon>
        <taxon>Hexapoda</taxon>
        <taxon>Insecta</taxon>
        <taxon>Pterygota</taxon>
        <taxon>Neoptera</taxon>
        <taxon>Endopterygota</taxon>
        <taxon>Hymenoptera</taxon>
        <taxon>Apocrita</taxon>
        <taxon>Aculeata</taxon>
        <taxon>Formicoidea</taxon>
        <taxon>Formicidae</taxon>
        <taxon>Myrmicinae</taxon>
        <taxon>Trachymyrmex</taxon>
    </lineage>
</organism>
<dbReference type="EMBL" id="KQ981954">
    <property type="protein sequence ID" value="KYN32113.1"/>
    <property type="molecule type" value="Genomic_DNA"/>
</dbReference>
<name>A0A195EV40_9HYME</name>
<sequence>MASRVSRGAPRVSRRRTQGRRDLAVPYTTTTDARSRGRQEKRERAVGRGEYGCIGGVKLNACAQGASRRGAPVPLVGGCETERAEFADQSRRISRLRYTSPRHHPRFSMGIGEPRTVPTLADTHQAAVRTVNRGRDAALGVRPVTNDNVRNYDLSCDATHVRYTFECDSGSGGSAATRQPYSDLARRSNTS</sequence>
<evidence type="ECO:0000256" key="1">
    <source>
        <dbReference type="SAM" id="MobiDB-lite"/>
    </source>
</evidence>
<dbReference type="AlphaFoldDB" id="A0A195EV40"/>
<proteinExistence type="predicted"/>
<reference evidence="2 3" key="1">
    <citation type="submission" date="2016-03" db="EMBL/GenBank/DDBJ databases">
        <title>Trachymyrmex septentrionalis WGS genome.</title>
        <authorList>
            <person name="Nygaard S."/>
            <person name="Hu H."/>
            <person name="Boomsma J."/>
            <person name="Zhang G."/>
        </authorList>
    </citation>
    <scope>NUCLEOTIDE SEQUENCE [LARGE SCALE GENOMIC DNA]</scope>
    <source>
        <strain evidence="2">Tsep2-gDNA-1</strain>
        <tissue evidence="2">Whole body</tissue>
    </source>
</reference>
<evidence type="ECO:0000313" key="3">
    <source>
        <dbReference type="Proteomes" id="UP000078541"/>
    </source>
</evidence>
<dbReference type="Proteomes" id="UP000078541">
    <property type="component" value="Unassembled WGS sequence"/>
</dbReference>